<name>A0A5J4SRC9_9EUKA</name>
<evidence type="ECO:0000313" key="3">
    <source>
        <dbReference type="EMBL" id="KAA6348729.1"/>
    </source>
</evidence>
<keyword evidence="1" id="KW-0175">Coiled coil</keyword>
<reference evidence="3 4" key="1">
    <citation type="submission" date="2019-03" db="EMBL/GenBank/DDBJ databases">
        <title>Single cell metagenomics reveals metabolic interactions within the superorganism composed of flagellate Streblomastix strix and complex community of Bacteroidetes bacteria on its surface.</title>
        <authorList>
            <person name="Treitli S.C."/>
            <person name="Kolisko M."/>
            <person name="Husnik F."/>
            <person name="Keeling P."/>
            <person name="Hampl V."/>
        </authorList>
    </citation>
    <scope>NUCLEOTIDE SEQUENCE [LARGE SCALE GENOMIC DNA]</scope>
    <source>
        <strain evidence="3">ST1C</strain>
    </source>
</reference>
<evidence type="ECO:0000313" key="4">
    <source>
        <dbReference type="Proteomes" id="UP000324800"/>
    </source>
</evidence>
<evidence type="ECO:0000256" key="1">
    <source>
        <dbReference type="SAM" id="Coils"/>
    </source>
</evidence>
<feature type="region of interest" description="Disordered" evidence="2">
    <location>
        <begin position="1"/>
        <end position="29"/>
    </location>
</feature>
<organism evidence="3 4">
    <name type="scientific">Streblomastix strix</name>
    <dbReference type="NCBI Taxonomy" id="222440"/>
    <lineage>
        <taxon>Eukaryota</taxon>
        <taxon>Metamonada</taxon>
        <taxon>Preaxostyla</taxon>
        <taxon>Oxymonadida</taxon>
        <taxon>Streblomastigidae</taxon>
        <taxon>Streblomastix</taxon>
    </lineage>
</organism>
<evidence type="ECO:0000256" key="2">
    <source>
        <dbReference type="SAM" id="MobiDB-lite"/>
    </source>
</evidence>
<accession>A0A5J4SRC9</accession>
<feature type="compositionally biased region" description="Basic and acidic residues" evidence="2">
    <location>
        <begin position="220"/>
        <end position="237"/>
    </location>
</feature>
<dbReference type="Proteomes" id="UP000324800">
    <property type="component" value="Unassembled WGS sequence"/>
</dbReference>
<feature type="region of interest" description="Disordered" evidence="2">
    <location>
        <begin position="161"/>
        <end position="237"/>
    </location>
</feature>
<feature type="coiled-coil region" evidence="1">
    <location>
        <begin position="58"/>
        <end position="129"/>
    </location>
</feature>
<dbReference type="AlphaFoldDB" id="A0A5J4SRC9"/>
<protein>
    <submittedName>
        <fullName evidence="3">Uncharacterized protein</fullName>
    </submittedName>
</protein>
<gene>
    <name evidence="3" type="ORF">EZS28_051965</name>
</gene>
<feature type="compositionally biased region" description="Basic and acidic residues" evidence="2">
    <location>
        <begin position="169"/>
        <end position="213"/>
    </location>
</feature>
<sequence>MPKQKEPLKKISQINTEQEQIPDESYTSDDLFSQSLPSISSMIPLKVSAAQLVKQIENEKIFEKLKEQEQELNLKAKEDELKIKELKIQEEQLEKKKGKEQVQLIEKENEQIKDTIKEQEKMKQEIKLRQQQHDDLKFDNINHSQSRDHLRRDLGDDTLYTPYSSIGQDHTDVIKNARDEINKEQQIEMKNIDNKEEHQQNQSENNKDSDKQSDTTPIPRPKDLNLSEEHWQQFDGDVREGVVPYCL</sequence>
<comment type="caution">
    <text evidence="3">The sequence shown here is derived from an EMBL/GenBank/DDBJ whole genome shotgun (WGS) entry which is preliminary data.</text>
</comment>
<proteinExistence type="predicted"/>
<dbReference type="EMBL" id="SNRW01039886">
    <property type="protein sequence ID" value="KAA6348729.1"/>
    <property type="molecule type" value="Genomic_DNA"/>
</dbReference>